<evidence type="ECO:0000313" key="3">
    <source>
        <dbReference type="EMBL" id="PJJ77884.1"/>
    </source>
</evidence>
<comment type="caution">
    <text evidence="3">The sequence shown here is derived from an EMBL/GenBank/DDBJ whole genome shotgun (WGS) entry which is preliminary data.</text>
</comment>
<dbReference type="GO" id="GO:0006426">
    <property type="term" value="P:glycyl-tRNA aminoacylation"/>
    <property type="evidence" value="ECO:0007669"/>
    <property type="project" value="InterPro"/>
</dbReference>
<evidence type="ECO:0000256" key="1">
    <source>
        <dbReference type="PROSITE-ProRule" id="PRU00409"/>
    </source>
</evidence>
<gene>
    <name evidence="3" type="ORF">CLV28_1110</name>
</gene>
<dbReference type="GO" id="GO:0005524">
    <property type="term" value="F:ATP binding"/>
    <property type="evidence" value="ECO:0007669"/>
    <property type="project" value="UniProtKB-UniRule"/>
</dbReference>
<protein>
    <recommendedName>
        <fullName evidence="2">ATP-grasp domain-containing protein</fullName>
    </recommendedName>
</protein>
<evidence type="ECO:0000313" key="4">
    <source>
        <dbReference type="Proteomes" id="UP000231693"/>
    </source>
</evidence>
<dbReference type="GO" id="GO:0046872">
    <property type="term" value="F:metal ion binding"/>
    <property type="evidence" value="ECO:0007669"/>
    <property type="project" value="InterPro"/>
</dbReference>
<sequence length="327" mass="35605">MIGIVSHADDLHAVAVRRHLDAAGARHVLLDTATVPSSASLTTRQTPQGGWSGTWETPDGTVDLAALRAMWWRRPQPFTLHDELVGGDDRGFAHGECASLVAGLWTTLDAEWVNDPDLDETASRKMWQLRLAASIGLRVPRTCMTNDPASARAFVGAEPEGVIYKPFSGTPRTWRETRPVGPDDLDRLDLVRLAPVIFQEYVPGGGDVRVTIVGDEVFAARITAASTGYEYDFRVDPDPHIVEHRLPADVESALLALMRRLGLRYGAVDLRLAPDGGYVFLEINPAGQWLFVEIATGQPITAALAGLLARLDRAPAEHGVERGRARA</sequence>
<accession>A0A2M9D104</accession>
<organism evidence="3 4">
    <name type="scientific">Sediminihabitans luteus</name>
    <dbReference type="NCBI Taxonomy" id="1138585"/>
    <lineage>
        <taxon>Bacteria</taxon>
        <taxon>Bacillati</taxon>
        <taxon>Actinomycetota</taxon>
        <taxon>Actinomycetes</taxon>
        <taxon>Micrococcales</taxon>
        <taxon>Cellulomonadaceae</taxon>
        <taxon>Sediminihabitans</taxon>
    </lineage>
</organism>
<dbReference type="Proteomes" id="UP000231693">
    <property type="component" value="Unassembled WGS sequence"/>
</dbReference>
<dbReference type="GO" id="GO:0018169">
    <property type="term" value="F:ribosomal S6-glutamic acid ligase activity"/>
    <property type="evidence" value="ECO:0007669"/>
    <property type="project" value="TreeGrafter"/>
</dbReference>
<dbReference type="GO" id="GO:0004820">
    <property type="term" value="F:glycine-tRNA ligase activity"/>
    <property type="evidence" value="ECO:0007669"/>
    <property type="project" value="InterPro"/>
</dbReference>
<dbReference type="AlphaFoldDB" id="A0A2M9D104"/>
<proteinExistence type="predicted"/>
<feature type="domain" description="ATP-grasp" evidence="2">
    <location>
        <begin position="129"/>
        <end position="309"/>
    </location>
</feature>
<dbReference type="PROSITE" id="PS50975">
    <property type="entry name" value="ATP_GRASP"/>
    <property type="match status" value="1"/>
</dbReference>
<dbReference type="Gene3D" id="3.30.470.20">
    <property type="entry name" value="ATP-grasp fold, B domain"/>
    <property type="match status" value="1"/>
</dbReference>
<keyword evidence="1" id="KW-0067">ATP-binding</keyword>
<keyword evidence="4" id="KW-1185">Reference proteome</keyword>
<dbReference type="EMBL" id="PGFE01000001">
    <property type="protein sequence ID" value="PJJ77884.1"/>
    <property type="molecule type" value="Genomic_DNA"/>
</dbReference>
<dbReference type="PANTHER" id="PTHR21621:SF0">
    <property type="entry name" value="BETA-CITRYLGLUTAMATE SYNTHASE B-RELATED"/>
    <property type="match status" value="1"/>
</dbReference>
<dbReference type="InterPro" id="IPR011761">
    <property type="entry name" value="ATP-grasp"/>
</dbReference>
<dbReference type="Pfam" id="PF21068">
    <property type="entry name" value="ATPgraspMvdD"/>
    <property type="match status" value="1"/>
</dbReference>
<dbReference type="PANTHER" id="PTHR21621">
    <property type="entry name" value="RIBOSOMAL PROTEIN S6 MODIFICATION PROTEIN"/>
    <property type="match status" value="1"/>
</dbReference>
<dbReference type="OrthoDB" id="9794735at2"/>
<dbReference type="GO" id="GO:0005737">
    <property type="term" value="C:cytoplasm"/>
    <property type="evidence" value="ECO:0007669"/>
    <property type="project" value="InterPro"/>
</dbReference>
<name>A0A2M9D104_9CELL</name>
<keyword evidence="1" id="KW-0547">Nucleotide-binding</keyword>
<dbReference type="InterPro" id="IPR048936">
    <property type="entry name" value="MvdD-like_ATPgrasp"/>
</dbReference>
<reference evidence="3 4" key="1">
    <citation type="submission" date="2017-11" db="EMBL/GenBank/DDBJ databases">
        <title>Genomic Encyclopedia of Archaeal and Bacterial Type Strains, Phase II (KMG-II): From Individual Species to Whole Genera.</title>
        <authorList>
            <person name="Goeker M."/>
        </authorList>
    </citation>
    <scope>NUCLEOTIDE SEQUENCE [LARGE SCALE GENOMIC DNA]</scope>
    <source>
        <strain evidence="3 4">DSM 25478</strain>
    </source>
</reference>
<evidence type="ECO:0000259" key="2">
    <source>
        <dbReference type="PROSITE" id="PS50975"/>
    </source>
</evidence>
<dbReference type="SUPFAM" id="SSF56059">
    <property type="entry name" value="Glutathione synthetase ATP-binding domain-like"/>
    <property type="match status" value="1"/>
</dbReference>
<dbReference type="InterPro" id="IPR006194">
    <property type="entry name" value="Gly-tRNA-synth_heterodimer"/>
</dbReference>
<dbReference type="GO" id="GO:0009432">
    <property type="term" value="P:SOS response"/>
    <property type="evidence" value="ECO:0007669"/>
    <property type="project" value="TreeGrafter"/>
</dbReference>
<dbReference type="RefSeq" id="WP_100422182.1">
    <property type="nucleotide sequence ID" value="NZ_BOOX01000010.1"/>
</dbReference>
<dbReference type="PROSITE" id="PS50861">
    <property type="entry name" value="AA_TRNA_LIGASE_II_GLYAB"/>
    <property type="match status" value="1"/>
</dbReference>